<evidence type="ECO:0000313" key="3">
    <source>
        <dbReference type="Proteomes" id="UP000005220"/>
    </source>
</evidence>
<dbReference type="EMBL" id="HE650821">
    <property type="protein sequence ID" value="CCF56200.1"/>
    <property type="molecule type" value="Genomic_DNA"/>
</dbReference>
<dbReference type="RefSeq" id="XP_003955335.1">
    <property type="nucleotide sequence ID" value="XM_003955286.1"/>
</dbReference>
<reference evidence="2 3" key="1">
    <citation type="journal article" date="2011" name="Proc. Natl. Acad. Sci. U.S.A.">
        <title>Evolutionary erosion of yeast sex chromosomes by mating-type switching accidents.</title>
        <authorList>
            <person name="Gordon J.L."/>
            <person name="Armisen D."/>
            <person name="Proux-Wera E."/>
            <person name="Oheigeartaigh S.S."/>
            <person name="Byrne K.P."/>
            <person name="Wolfe K.H."/>
        </authorList>
    </citation>
    <scope>NUCLEOTIDE SEQUENCE [LARGE SCALE GENOMIC DNA]</scope>
    <source>
        <strain evidence="3">ATCC 22294 / BCRC 22015 / CBS 2517 / CECT 1963 / NBRC 1671 / NRRL Y-8276</strain>
    </source>
</reference>
<feature type="region of interest" description="Disordered" evidence="1">
    <location>
        <begin position="191"/>
        <end position="237"/>
    </location>
</feature>
<dbReference type="HOGENOM" id="CLU_039198_0_0_1"/>
<sequence length="526" mass="60499">MKRVKFGKKKNAQAKKKQLVTQDDYYEEAVLNEEQAERWLLSDIKKSLRFYLIAYNLYEVGLTTQEERTESCTYNICYNQTRLLLQIHTDYLANNGYINILRYINLEDIPDIEKILLELPDIISRLENVLSSFSEDNITWDLKFNLLTSYLSMVESSDLTRESVNLIDLCNRFIDLSQNLISSQINELKSWDSSSEGQDSNISTFQRDTLDSDNSVDRTRGTGILTGNNNEGDSSEMMEVSDQVTTDSLSELLTNCYKFSQSVMEFCIENVNSNDATINEVQNNYLVDLITKFLLYLDDVLSSILVEEKIEIKHEDLDIVRFAIEGLKIITVTNRPDELVTYINSASIEGIELNLSKIDLLEFAINQIDDEQKDVQWGLATLLNRILNDTRSRLSLSRNECIKTNSDLLSRMVFQLCDVTITSSDNELRRFAIRKRENSDANTEVLNILMKNAVTLVTNAMNIAEKSCGLQETIVDKLKRNYIFNQARLRSQLLQEITLKGQISISLDSETNVDQLKDHSFYKLFL</sequence>
<feature type="compositionally biased region" description="Polar residues" evidence="1">
    <location>
        <begin position="191"/>
        <end position="207"/>
    </location>
</feature>
<dbReference type="FunCoup" id="H2APA0">
    <property type="interactions" value="34"/>
</dbReference>
<keyword evidence="3" id="KW-1185">Reference proteome</keyword>
<dbReference type="KEGG" id="kaf:KAFR_0A07660"/>
<dbReference type="eggNOG" id="ENOG502S3IE">
    <property type="taxonomic scope" value="Eukaryota"/>
</dbReference>
<evidence type="ECO:0000256" key="1">
    <source>
        <dbReference type="SAM" id="MobiDB-lite"/>
    </source>
</evidence>
<proteinExistence type="predicted"/>
<accession>H2APA0</accession>
<evidence type="ECO:0000313" key="2">
    <source>
        <dbReference type="EMBL" id="CCF56200.1"/>
    </source>
</evidence>
<dbReference type="OrthoDB" id="5328412at2759"/>
<dbReference type="GeneID" id="13886404"/>
<protein>
    <submittedName>
        <fullName evidence="2">Uncharacterized protein</fullName>
    </submittedName>
</protein>
<name>H2APA0_KAZAF</name>
<organism evidence="2 3">
    <name type="scientific">Kazachstania africana (strain ATCC 22294 / BCRC 22015 / CBS 2517 / CECT 1963 / NBRC 1671 / NRRL Y-8276)</name>
    <name type="common">Yeast</name>
    <name type="synonym">Kluyveromyces africanus</name>
    <dbReference type="NCBI Taxonomy" id="1071382"/>
    <lineage>
        <taxon>Eukaryota</taxon>
        <taxon>Fungi</taxon>
        <taxon>Dikarya</taxon>
        <taxon>Ascomycota</taxon>
        <taxon>Saccharomycotina</taxon>
        <taxon>Saccharomycetes</taxon>
        <taxon>Saccharomycetales</taxon>
        <taxon>Saccharomycetaceae</taxon>
        <taxon>Kazachstania</taxon>
    </lineage>
</organism>
<gene>
    <name evidence="2" type="primary">KAFR0A07660</name>
    <name evidence="2" type="ORF">KAFR_0A07660</name>
</gene>
<dbReference type="AlphaFoldDB" id="H2APA0"/>
<dbReference type="Proteomes" id="UP000005220">
    <property type="component" value="Chromosome 1"/>
</dbReference>
<dbReference type="InParanoid" id="H2APA0"/>